<organism evidence="1 2">
    <name type="scientific">Streptacidiphilus cavernicola</name>
    <dbReference type="NCBI Taxonomy" id="3342716"/>
    <lineage>
        <taxon>Bacteria</taxon>
        <taxon>Bacillati</taxon>
        <taxon>Actinomycetota</taxon>
        <taxon>Actinomycetes</taxon>
        <taxon>Kitasatosporales</taxon>
        <taxon>Streptomycetaceae</taxon>
        <taxon>Streptacidiphilus</taxon>
    </lineage>
</organism>
<dbReference type="InterPro" id="IPR010982">
    <property type="entry name" value="Lambda_DNA-bd_dom_sf"/>
</dbReference>
<gene>
    <name evidence="1" type="ORF">ACEZDE_29835</name>
</gene>
<dbReference type="Proteomes" id="UP001592531">
    <property type="component" value="Unassembled WGS sequence"/>
</dbReference>
<dbReference type="RefSeq" id="WP_380542800.1">
    <property type="nucleotide sequence ID" value="NZ_JBHFAB010000030.1"/>
</dbReference>
<reference evidence="1 2" key="1">
    <citation type="submission" date="2024-09" db="EMBL/GenBank/DDBJ databases">
        <authorList>
            <person name="Lee S.D."/>
        </authorList>
    </citation>
    <scope>NUCLEOTIDE SEQUENCE [LARGE SCALE GENOMIC DNA]</scope>
    <source>
        <strain evidence="1 2">N8-3</strain>
    </source>
</reference>
<comment type="caution">
    <text evidence="1">The sequence shown here is derived from an EMBL/GenBank/DDBJ whole genome shotgun (WGS) entry which is preliminary data.</text>
</comment>
<dbReference type="EMBL" id="JBHFAB010000030">
    <property type="protein sequence ID" value="MFC1420815.1"/>
    <property type="molecule type" value="Genomic_DNA"/>
</dbReference>
<dbReference type="CDD" id="cd00093">
    <property type="entry name" value="HTH_XRE"/>
    <property type="match status" value="1"/>
</dbReference>
<evidence type="ECO:0000313" key="2">
    <source>
        <dbReference type="Proteomes" id="UP001592531"/>
    </source>
</evidence>
<dbReference type="SUPFAM" id="SSF47413">
    <property type="entry name" value="lambda repressor-like DNA-binding domains"/>
    <property type="match status" value="1"/>
</dbReference>
<keyword evidence="2" id="KW-1185">Reference proteome</keyword>
<dbReference type="InterPro" id="IPR001387">
    <property type="entry name" value="Cro/C1-type_HTH"/>
</dbReference>
<dbReference type="Gene3D" id="1.10.260.40">
    <property type="entry name" value="lambda repressor-like DNA-binding domains"/>
    <property type="match status" value="1"/>
</dbReference>
<evidence type="ECO:0000313" key="1">
    <source>
        <dbReference type="EMBL" id="MFC1420815.1"/>
    </source>
</evidence>
<sequence length="82" mass="8875">MSIRLNVDRLRAAAKERGHTTDMQIAAETGVSGSTISRLARPGSTQKPLVDTFHALGRPYGLSVDELILDEDEDEKSHTVAA</sequence>
<accession>A0ABV6W491</accession>
<proteinExistence type="predicted"/>
<name>A0ABV6W491_9ACTN</name>
<protein>
    <submittedName>
        <fullName evidence="1">Helix-turn-helix domain-containing protein</fullName>
    </submittedName>
</protein>